<reference evidence="1" key="1">
    <citation type="journal article" date="2015" name="Nature">
        <title>Complex archaea that bridge the gap between prokaryotes and eukaryotes.</title>
        <authorList>
            <person name="Spang A."/>
            <person name="Saw J.H."/>
            <person name="Jorgensen S.L."/>
            <person name="Zaremba-Niedzwiedzka K."/>
            <person name="Martijn J."/>
            <person name="Lind A.E."/>
            <person name="van Eijk R."/>
            <person name="Schleper C."/>
            <person name="Guy L."/>
            <person name="Ettema T.J."/>
        </authorList>
    </citation>
    <scope>NUCLEOTIDE SEQUENCE</scope>
</reference>
<proteinExistence type="predicted"/>
<protein>
    <submittedName>
        <fullName evidence="1">Uncharacterized protein</fullName>
    </submittedName>
</protein>
<gene>
    <name evidence="1" type="ORF">LCGC14_2386000</name>
</gene>
<accession>A0A0F9EU86</accession>
<comment type="caution">
    <text evidence="1">The sequence shown here is derived from an EMBL/GenBank/DDBJ whole genome shotgun (WGS) entry which is preliminary data.</text>
</comment>
<feature type="non-terminal residue" evidence="1">
    <location>
        <position position="1"/>
    </location>
</feature>
<dbReference type="AlphaFoldDB" id="A0A0F9EU86"/>
<dbReference type="EMBL" id="LAZR01035494">
    <property type="protein sequence ID" value="KKL27358.1"/>
    <property type="molecule type" value="Genomic_DNA"/>
</dbReference>
<sequence length="22" mass="2477">EMTESYLSLVRLRVLAQAIANV</sequence>
<name>A0A0F9EU86_9ZZZZ</name>
<organism evidence="1">
    <name type="scientific">marine sediment metagenome</name>
    <dbReference type="NCBI Taxonomy" id="412755"/>
    <lineage>
        <taxon>unclassified sequences</taxon>
        <taxon>metagenomes</taxon>
        <taxon>ecological metagenomes</taxon>
    </lineage>
</organism>
<evidence type="ECO:0000313" key="1">
    <source>
        <dbReference type="EMBL" id="KKL27358.1"/>
    </source>
</evidence>